<feature type="transmembrane region" description="Helical" evidence="2">
    <location>
        <begin position="242"/>
        <end position="266"/>
    </location>
</feature>
<dbReference type="RefSeq" id="WP_050740258.1">
    <property type="nucleotide sequence ID" value="NZ_LGYO01000022.1"/>
</dbReference>
<dbReference type="SUPFAM" id="SSF81665">
    <property type="entry name" value="Calcium ATPase, transmembrane domain M"/>
    <property type="match status" value="1"/>
</dbReference>
<feature type="transmembrane region" description="Helical" evidence="2">
    <location>
        <begin position="297"/>
        <end position="318"/>
    </location>
</feature>
<evidence type="ECO:0000313" key="3">
    <source>
        <dbReference type="EMBL" id="KNZ41942.1"/>
    </source>
</evidence>
<feature type="transmembrane region" description="Helical" evidence="2">
    <location>
        <begin position="272"/>
        <end position="290"/>
    </location>
</feature>
<keyword evidence="2" id="KW-0472">Membrane</keyword>
<evidence type="ECO:0000313" key="4">
    <source>
        <dbReference type="Proteomes" id="UP000036873"/>
    </source>
</evidence>
<dbReference type="Proteomes" id="UP000036873">
    <property type="component" value="Unassembled WGS sequence"/>
</dbReference>
<protein>
    <recommendedName>
        <fullName evidence="5">GGDEF domain-containing protein</fullName>
    </recommendedName>
</protein>
<organism evidence="3 4">
    <name type="scientific">Acetobacterium bakii</name>
    <dbReference type="NCBI Taxonomy" id="52689"/>
    <lineage>
        <taxon>Bacteria</taxon>
        <taxon>Bacillati</taxon>
        <taxon>Bacillota</taxon>
        <taxon>Clostridia</taxon>
        <taxon>Eubacteriales</taxon>
        <taxon>Eubacteriaceae</taxon>
        <taxon>Acetobacterium</taxon>
    </lineage>
</organism>
<sequence>MNNEKIQPTKLDIILKKKQGLDATIQEYETRIDEKLATLADNENTSQEINANIFEMSTSDHSLPEDHFLSGVDISDDAALDQAVLNSRPFATGGNQLAFNGNTLIDEKDNIDSSAEPIFSEDIEDEELPTLSKILGRSPVAPNKIEDVPVEELKTIENTIIPYPELIQEDSPSEIVPEPLPEIPTFTEDIATEPIFPEPLAEKVNPVKPKQTSPRKSNKPSHSKEILDEQKKTQASPKKLNLIDMVLPLILFITGLVAFGAFLILFSHDFSFVDYSILFILFTCLIFTIAMPFSASIFFMILLFCSYIVLTLISIFYLEVPLEMYQLGWIIVIPLILWSSALLIKRIRELFTAKRALEGQIASYDILDEGPGLTIEKAYYKDLKSAMDRAVVGETILVLEMISISHLETLRSITGPRLWDEILYKTLNIIKKHCFSTHLIYVLEGNIFSIIMENTSMKNQLMINQGITEDFNAMISDYNAIDVHVGLDITPVPYSREITNPFEYRALGLRHLKK</sequence>
<comment type="caution">
    <text evidence="3">The sequence shown here is derived from an EMBL/GenBank/DDBJ whole genome shotgun (WGS) entry which is preliminary data.</text>
</comment>
<proteinExistence type="predicted"/>
<evidence type="ECO:0008006" key="5">
    <source>
        <dbReference type="Google" id="ProtNLM"/>
    </source>
</evidence>
<name>A0A0L6U0T0_9FIRM</name>
<dbReference type="InterPro" id="IPR023298">
    <property type="entry name" value="ATPase_P-typ_TM_dom_sf"/>
</dbReference>
<keyword evidence="2" id="KW-1133">Transmembrane helix</keyword>
<dbReference type="PATRIC" id="fig|52689.4.peg.1221"/>
<accession>A0A0L6U0T0</accession>
<keyword evidence="4" id="KW-1185">Reference proteome</keyword>
<keyword evidence="2" id="KW-0812">Transmembrane</keyword>
<feature type="transmembrane region" description="Helical" evidence="2">
    <location>
        <begin position="324"/>
        <end position="344"/>
    </location>
</feature>
<dbReference type="OrthoDB" id="1776535at2"/>
<dbReference type="EMBL" id="LGYO01000022">
    <property type="protein sequence ID" value="KNZ41942.1"/>
    <property type="molecule type" value="Genomic_DNA"/>
</dbReference>
<dbReference type="InterPro" id="IPR029787">
    <property type="entry name" value="Nucleotide_cyclase"/>
</dbReference>
<evidence type="ECO:0000256" key="2">
    <source>
        <dbReference type="SAM" id="Phobius"/>
    </source>
</evidence>
<gene>
    <name evidence="3" type="ORF">AKG39_10050</name>
</gene>
<evidence type="ECO:0000256" key="1">
    <source>
        <dbReference type="SAM" id="MobiDB-lite"/>
    </source>
</evidence>
<feature type="region of interest" description="Disordered" evidence="1">
    <location>
        <begin position="202"/>
        <end position="232"/>
    </location>
</feature>
<reference evidence="4" key="1">
    <citation type="submission" date="2015-07" db="EMBL/GenBank/DDBJ databases">
        <title>Draft genome sequence of Acetobacterium bakii DSM 8293, a potential psychrophilic chemical producer through syngas fermentation.</title>
        <authorList>
            <person name="Song Y."/>
            <person name="Hwang S."/>
            <person name="Cho B.-K."/>
        </authorList>
    </citation>
    <scope>NUCLEOTIDE SEQUENCE [LARGE SCALE GENOMIC DNA]</scope>
    <source>
        <strain evidence="4">DSM 8239</strain>
    </source>
</reference>
<dbReference type="STRING" id="52689.AKG39_10050"/>
<dbReference type="AlphaFoldDB" id="A0A0L6U0T0"/>
<feature type="compositionally biased region" description="Basic and acidic residues" evidence="1">
    <location>
        <begin position="222"/>
        <end position="232"/>
    </location>
</feature>
<dbReference type="SUPFAM" id="SSF55073">
    <property type="entry name" value="Nucleotide cyclase"/>
    <property type="match status" value="1"/>
</dbReference>